<dbReference type="NCBIfam" id="TIGR01925">
    <property type="entry name" value="spIIAB"/>
    <property type="match status" value="1"/>
</dbReference>
<comment type="function">
    <text evidence="7">Binds to sigma F and blocks its ability to form an RNA polymerase holoenzyme (E-sigma F). Phosphorylates SpoIIAA on a serine residue. This phosphorylation may enable SpoIIAA to act as an anti-anti-sigma factor that counteracts SpoIIAB and thus releases sigma F from inhibition.</text>
</comment>
<dbReference type="EC" id="2.7.11.1" evidence="7"/>
<comment type="similarity">
    <text evidence="7">Belongs to the anti-sigma-factor family.</text>
</comment>
<evidence type="ECO:0000256" key="2">
    <source>
        <dbReference type="ARBA" id="ARBA00022679"/>
    </source>
</evidence>
<gene>
    <name evidence="7 9" type="primary">spoIIAB</name>
    <name evidence="9" type="ORF">FAEUMB_08330</name>
</gene>
<dbReference type="SMART" id="SM00387">
    <property type="entry name" value="HATPase_c"/>
    <property type="match status" value="1"/>
</dbReference>
<comment type="catalytic activity">
    <reaction evidence="7">
        <text>L-seryl-[protein] + ATP = O-phospho-L-seryl-[protein] + ADP + H(+)</text>
        <dbReference type="Rhea" id="RHEA:17989"/>
        <dbReference type="Rhea" id="RHEA-COMP:9863"/>
        <dbReference type="Rhea" id="RHEA-COMP:11604"/>
        <dbReference type="ChEBI" id="CHEBI:15378"/>
        <dbReference type="ChEBI" id="CHEBI:29999"/>
        <dbReference type="ChEBI" id="CHEBI:30616"/>
        <dbReference type="ChEBI" id="CHEBI:83421"/>
        <dbReference type="ChEBI" id="CHEBI:456216"/>
        <dbReference type="EC" id="2.7.11.1"/>
    </reaction>
</comment>
<keyword evidence="1 7" id="KW-0723">Serine/threonine-protein kinase</keyword>
<comment type="catalytic activity">
    <reaction evidence="7">
        <text>L-threonyl-[protein] + ATP = O-phospho-L-threonyl-[protein] + ADP + H(+)</text>
        <dbReference type="Rhea" id="RHEA:46608"/>
        <dbReference type="Rhea" id="RHEA-COMP:11060"/>
        <dbReference type="Rhea" id="RHEA-COMP:11605"/>
        <dbReference type="ChEBI" id="CHEBI:15378"/>
        <dbReference type="ChEBI" id="CHEBI:30013"/>
        <dbReference type="ChEBI" id="CHEBI:30616"/>
        <dbReference type="ChEBI" id="CHEBI:61977"/>
        <dbReference type="ChEBI" id="CHEBI:456216"/>
        <dbReference type="EC" id="2.7.11.1"/>
    </reaction>
</comment>
<dbReference type="Gene3D" id="3.30.565.10">
    <property type="entry name" value="Histidine kinase-like ATPase, C-terminal domain"/>
    <property type="match status" value="1"/>
</dbReference>
<keyword evidence="3 7" id="KW-0547">Nucleotide-binding</keyword>
<evidence type="ECO:0000313" key="9">
    <source>
        <dbReference type="EMBL" id="GBU04292.1"/>
    </source>
</evidence>
<evidence type="ECO:0000256" key="5">
    <source>
        <dbReference type="ARBA" id="ARBA00022840"/>
    </source>
</evidence>
<evidence type="ECO:0000256" key="7">
    <source>
        <dbReference type="HAMAP-Rule" id="MF_00637"/>
    </source>
</evidence>
<dbReference type="EMBL" id="BHEO01000002">
    <property type="protein sequence ID" value="GBU04292.1"/>
    <property type="molecule type" value="Genomic_DNA"/>
</dbReference>
<evidence type="ECO:0000256" key="1">
    <source>
        <dbReference type="ARBA" id="ARBA00022527"/>
    </source>
</evidence>
<dbReference type="HAMAP" id="MF_00637">
    <property type="entry name" value="Anti_sigma_F"/>
    <property type="match status" value="1"/>
</dbReference>
<dbReference type="InterPro" id="IPR050267">
    <property type="entry name" value="Anti-sigma-factor_SerPK"/>
</dbReference>
<organism evidence="9 10">
    <name type="scientific">Faecalimonas umbilicata</name>
    <dbReference type="NCBI Taxonomy" id="1912855"/>
    <lineage>
        <taxon>Bacteria</taxon>
        <taxon>Bacillati</taxon>
        <taxon>Bacillota</taxon>
        <taxon>Clostridia</taxon>
        <taxon>Lachnospirales</taxon>
        <taxon>Lachnospiraceae</taxon>
        <taxon>Faecalimonas</taxon>
    </lineage>
</organism>
<dbReference type="InterPro" id="IPR036890">
    <property type="entry name" value="HATPase_C_sf"/>
</dbReference>
<evidence type="ECO:0000256" key="6">
    <source>
        <dbReference type="ARBA" id="ARBA00022969"/>
    </source>
</evidence>
<keyword evidence="6 7" id="KW-0749">Sporulation</keyword>
<feature type="domain" description="Histidine kinase/HSP90-like ATPase" evidence="8">
    <location>
        <begin position="38"/>
        <end position="142"/>
    </location>
</feature>
<proteinExistence type="inferred from homology"/>
<accession>A0ABQ0QVF7</accession>
<keyword evidence="2 7" id="KW-0808">Transferase</keyword>
<protein>
    <recommendedName>
        <fullName evidence="7">Anti-sigma F factor</fullName>
        <ecNumber evidence="7">2.7.11.1</ecNumber>
    </recommendedName>
    <alternativeName>
        <fullName evidence="7">Stage II sporulation protein AB</fullName>
    </alternativeName>
</protein>
<dbReference type="InterPro" id="IPR010194">
    <property type="entry name" value="Anti-sigma_F"/>
</dbReference>
<dbReference type="InterPro" id="IPR003594">
    <property type="entry name" value="HATPase_dom"/>
</dbReference>
<evidence type="ECO:0000259" key="8">
    <source>
        <dbReference type="SMART" id="SM00387"/>
    </source>
</evidence>
<dbReference type="PANTHER" id="PTHR35526:SF3">
    <property type="entry name" value="ANTI-SIGMA-F FACTOR RSBW"/>
    <property type="match status" value="1"/>
</dbReference>
<comment type="caution">
    <text evidence="9">The sequence shown here is derived from an EMBL/GenBank/DDBJ whole genome shotgun (WGS) entry which is preliminary data.</text>
</comment>
<dbReference type="PANTHER" id="PTHR35526">
    <property type="entry name" value="ANTI-SIGMA-F FACTOR RSBW-RELATED"/>
    <property type="match status" value="1"/>
</dbReference>
<dbReference type="Proteomes" id="UP000702954">
    <property type="component" value="Unassembled WGS sequence"/>
</dbReference>
<dbReference type="SUPFAM" id="SSF55874">
    <property type="entry name" value="ATPase domain of HSP90 chaperone/DNA topoisomerase II/histidine kinase"/>
    <property type="match status" value="1"/>
</dbReference>
<evidence type="ECO:0000256" key="3">
    <source>
        <dbReference type="ARBA" id="ARBA00022741"/>
    </source>
</evidence>
<reference evidence="9 10" key="1">
    <citation type="journal article" date="2018" name="Int. J. Syst. Evol. Microbiol.">
        <title>Draft Genome Sequence of Faecalimonas umbilicata JCM 30896T, an Acetate-Producing Bacterium Isolated from Human Feces.</title>
        <authorList>
            <person name="Sakamoto M."/>
            <person name="Ikeyama N."/>
            <person name="Yuki M."/>
            <person name="Ohkuma M."/>
        </authorList>
    </citation>
    <scope>NUCLEOTIDE SEQUENCE [LARGE SCALE GENOMIC DNA]</scope>
    <source>
        <strain evidence="9 10">EGH7</strain>
    </source>
</reference>
<evidence type="ECO:0000313" key="10">
    <source>
        <dbReference type="Proteomes" id="UP000702954"/>
    </source>
</evidence>
<keyword evidence="10" id="KW-1185">Reference proteome</keyword>
<keyword evidence="5 7" id="KW-0067">ATP-binding</keyword>
<keyword evidence="4 7" id="KW-0418">Kinase</keyword>
<name>A0ABQ0QVF7_9FIRM</name>
<evidence type="ECO:0000256" key="4">
    <source>
        <dbReference type="ARBA" id="ARBA00022777"/>
    </source>
</evidence>
<sequence length="152" mass="17151">MMKNTNEMELVFDSRPVNEGFARVSVAAFMTQLNPTLEEVSDVKTAVSEAVTNALIHGYDGKVKKIMIRCWIEGQTLYVEIRDEGKGIENVEKAMEPLFTTRPELDRSGMGFAFMEAFMDNVYVESELGKGTLVRMKKTIGKGRELWTTQSL</sequence>
<dbReference type="Pfam" id="PF13581">
    <property type="entry name" value="HATPase_c_2"/>
    <property type="match status" value="1"/>
</dbReference>